<protein>
    <submittedName>
        <fullName evidence="1">Uncharacterized protein</fullName>
    </submittedName>
</protein>
<dbReference type="EMBL" id="BK015915">
    <property type="protein sequence ID" value="DAF85009.1"/>
    <property type="molecule type" value="Genomic_DNA"/>
</dbReference>
<evidence type="ECO:0000313" key="1">
    <source>
        <dbReference type="EMBL" id="DAF85009.1"/>
    </source>
</evidence>
<sequence>MFPLPFIAVAPARPDRPVVQRMPHGGALL</sequence>
<organism evidence="1">
    <name type="scientific">Inoviridae sp. ctzMc2</name>
    <dbReference type="NCBI Taxonomy" id="2825787"/>
    <lineage>
        <taxon>Viruses</taxon>
        <taxon>Monodnaviria</taxon>
        <taxon>Loebvirae</taxon>
        <taxon>Hofneiviricota</taxon>
        <taxon>Faserviricetes</taxon>
        <taxon>Tubulavirales</taxon>
        <taxon>Inoviridae</taxon>
    </lineage>
</organism>
<accession>A0A8S5TS26</accession>
<reference evidence="1" key="1">
    <citation type="journal article" date="2021" name="Proc. Natl. Acad. Sci. U.S.A.">
        <title>A Catalog of Tens of Thousands of Viruses from Human Metagenomes Reveals Hidden Associations with Chronic Diseases.</title>
        <authorList>
            <person name="Tisza M.J."/>
            <person name="Buck C.B."/>
        </authorList>
    </citation>
    <scope>NUCLEOTIDE SEQUENCE</scope>
    <source>
        <strain evidence="1">CtzMc2</strain>
    </source>
</reference>
<name>A0A8S5TS26_9VIRU</name>
<proteinExistence type="predicted"/>